<dbReference type="Proteomes" id="UP000295075">
    <property type="component" value="Unassembled WGS sequence"/>
</dbReference>
<dbReference type="NCBIfam" id="NF047719">
    <property type="entry name" value="SCO6745_fam_HTH"/>
    <property type="match status" value="1"/>
</dbReference>
<dbReference type="RefSeq" id="WP_132415195.1">
    <property type="nucleotide sequence ID" value="NZ_SMKA01000356.1"/>
</dbReference>
<gene>
    <name evidence="1" type="ORF">E1261_41170</name>
</gene>
<keyword evidence="2" id="KW-1185">Reference proteome</keyword>
<dbReference type="InterPro" id="IPR054058">
    <property type="entry name" value="HTH_67"/>
</dbReference>
<dbReference type="InterPro" id="IPR036388">
    <property type="entry name" value="WH-like_DNA-bd_sf"/>
</dbReference>
<dbReference type="AlphaFoldDB" id="A0A4R4NYF3"/>
<sequence>MTSTAPATNLARYLGRELLEPLHLVTYMSDEPNEAMEAIGFDSANYWPLYFAGRAAPLGQVPAAVVDAIFYNFAPGMADEFYTGVWDITTPAEALAAREAGCVTALRRILGPLADSPALARAADLALRLAMSAPIEGRPLYAGLRSIAVPSEPLARLWHAATLLREHRGDGHNAALVAAGINGQEAHVFAALDGGMKPRDYGRLDPLTDAELEAVVQGLRSRGLVDSGAGFTAAGRELKDRIEAQTDAAAAPAYASLTPEELDQFVADLQPLAARIDSVGY</sequence>
<evidence type="ECO:0000313" key="1">
    <source>
        <dbReference type="EMBL" id="TDC14928.1"/>
    </source>
</evidence>
<dbReference type="Pfam" id="PF21863">
    <property type="entry name" value="HTH_67"/>
    <property type="match status" value="1"/>
</dbReference>
<comment type="caution">
    <text evidence="1">The sequence shown here is derived from an EMBL/GenBank/DDBJ whole genome shotgun (WGS) entry which is preliminary data.</text>
</comment>
<accession>A0A4R4NYF3</accession>
<dbReference type="SUPFAM" id="SSF46785">
    <property type="entry name" value="Winged helix' DNA-binding domain"/>
    <property type="match status" value="1"/>
</dbReference>
<reference evidence="1 2" key="1">
    <citation type="submission" date="2019-03" db="EMBL/GenBank/DDBJ databases">
        <title>Draft genome sequences of novel Actinobacteria.</title>
        <authorList>
            <person name="Sahin N."/>
            <person name="Ay H."/>
            <person name="Saygin H."/>
        </authorList>
    </citation>
    <scope>NUCLEOTIDE SEQUENCE [LARGE SCALE GENOMIC DNA]</scope>
    <source>
        <strain evidence="1 2">JCM 30547</strain>
    </source>
</reference>
<proteinExistence type="predicted"/>
<dbReference type="InterPro" id="IPR036390">
    <property type="entry name" value="WH_DNA-bd_sf"/>
</dbReference>
<dbReference type="Gene3D" id="1.10.10.10">
    <property type="entry name" value="Winged helix-like DNA-binding domain superfamily/Winged helix DNA-binding domain"/>
    <property type="match status" value="1"/>
</dbReference>
<organism evidence="1 2">
    <name type="scientific">Kribbella albertanoniae</name>
    <dbReference type="NCBI Taxonomy" id="1266829"/>
    <lineage>
        <taxon>Bacteria</taxon>
        <taxon>Bacillati</taxon>
        <taxon>Actinomycetota</taxon>
        <taxon>Actinomycetes</taxon>
        <taxon>Propionibacteriales</taxon>
        <taxon>Kribbellaceae</taxon>
        <taxon>Kribbella</taxon>
    </lineage>
</organism>
<protein>
    <submittedName>
        <fullName evidence="1">MarR family transcriptional regulator</fullName>
    </submittedName>
</protein>
<dbReference type="EMBL" id="SMKA01000356">
    <property type="protein sequence ID" value="TDC14928.1"/>
    <property type="molecule type" value="Genomic_DNA"/>
</dbReference>
<name>A0A4R4NYF3_9ACTN</name>
<evidence type="ECO:0000313" key="2">
    <source>
        <dbReference type="Proteomes" id="UP000295075"/>
    </source>
</evidence>
<dbReference type="OrthoDB" id="157052at2"/>